<evidence type="ECO:0000259" key="1">
    <source>
        <dbReference type="Pfam" id="PF17034"/>
    </source>
</evidence>
<reference evidence="3" key="1">
    <citation type="journal article" date="2018" name="Nat. Microbiol.">
        <title>Leveraging single-cell genomics to expand the fungal tree of life.</title>
        <authorList>
            <person name="Ahrendt S.R."/>
            <person name="Quandt C.A."/>
            <person name="Ciobanu D."/>
            <person name="Clum A."/>
            <person name="Salamov A."/>
            <person name="Andreopoulos B."/>
            <person name="Cheng J.F."/>
            <person name="Woyke T."/>
            <person name="Pelin A."/>
            <person name="Henrissat B."/>
            <person name="Reynolds N.K."/>
            <person name="Benny G.L."/>
            <person name="Smith M.E."/>
            <person name="James T.Y."/>
            <person name="Grigoriev I.V."/>
        </authorList>
    </citation>
    <scope>NUCLEOTIDE SEQUENCE [LARGE SCALE GENOMIC DNA]</scope>
    <source>
        <strain evidence="3">Benny S71-1</strain>
    </source>
</reference>
<dbReference type="EMBL" id="KZ989263">
    <property type="protein sequence ID" value="RKP27137.1"/>
    <property type="molecule type" value="Genomic_DNA"/>
</dbReference>
<protein>
    <recommendedName>
        <fullName evidence="1">GATOR2 complex protein MIO zinc-ribbon like domain-containing protein</fullName>
    </recommendedName>
</protein>
<organism evidence="2 3">
    <name type="scientific">Syncephalis pseudoplumigaleata</name>
    <dbReference type="NCBI Taxonomy" id="1712513"/>
    <lineage>
        <taxon>Eukaryota</taxon>
        <taxon>Fungi</taxon>
        <taxon>Fungi incertae sedis</taxon>
        <taxon>Zoopagomycota</taxon>
        <taxon>Zoopagomycotina</taxon>
        <taxon>Zoopagomycetes</taxon>
        <taxon>Zoopagales</taxon>
        <taxon>Piptocephalidaceae</taxon>
        <taxon>Syncephalis</taxon>
    </lineage>
</organism>
<keyword evidence="3" id="KW-1185">Reference proteome</keyword>
<dbReference type="CDD" id="cd16691">
    <property type="entry name" value="mRING-H2-C3H3C2_Mio"/>
    <property type="match status" value="1"/>
</dbReference>
<feature type="domain" description="GATOR2 complex protein MIO zinc-ribbon like" evidence="1">
    <location>
        <begin position="103"/>
        <end position="186"/>
    </location>
</feature>
<name>A0A4P9Z3K4_9FUNG</name>
<dbReference type="OrthoDB" id="341486at2759"/>
<dbReference type="PANTHER" id="PTHR16453">
    <property type="entry name" value="WD40 DOMAIN-CONTAINING PROTEIN MIO FAMILY MEMBER"/>
    <property type="match status" value="1"/>
</dbReference>
<sequence length="188" mass="21472">FVDRTGDVQTAGLIVSQVPLRKFKDPRVDEWVSSYRSLLDRWQCYHVRARFDIDRGRRQRIQGDTSGIPAPQVYVRCGFCNQSVTHSLLMSDKDGRRVAASPGITYCCPNCRNMLPRCSLCLMRLGTPVDEMRQAAALHRSAGHPAGFDLWFTWCQSCRHGGHAAHLLEWFEDHERCPVSDCRCRCLS</sequence>
<accession>A0A4P9Z3K4</accession>
<gene>
    <name evidence="2" type="ORF">SYNPS1DRAFT_6701</name>
</gene>
<dbReference type="InterPro" id="IPR031488">
    <property type="entry name" value="Zn_ribbon_mio"/>
</dbReference>
<dbReference type="GO" id="GO:0005737">
    <property type="term" value="C:cytoplasm"/>
    <property type="evidence" value="ECO:0007669"/>
    <property type="project" value="TreeGrafter"/>
</dbReference>
<proteinExistence type="predicted"/>
<dbReference type="InterPro" id="IPR037593">
    <property type="entry name" value="MIOS/Sea4"/>
</dbReference>
<feature type="non-terminal residue" evidence="2">
    <location>
        <position position="1"/>
    </location>
</feature>
<evidence type="ECO:0000313" key="3">
    <source>
        <dbReference type="Proteomes" id="UP000278143"/>
    </source>
</evidence>
<feature type="non-terminal residue" evidence="2">
    <location>
        <position position="188"/>
    </location>
</feature>
<dbReference type="Proteomes" id="UP000278143">
    <property type="component" value="Unassembled WGS sequence"/>
</dbReference>
<dbReference type="PANTHER" id="PTHR16453:SF9">
    <property type="entry name" value="GATOR COMPLEX PROTEIN MIOS"/>
    <property type="match status" value="1"/>
</dbReference>
<dbReference type="Pfam" id="PF17034">
    <property type="entry name" value="zinc_ribbon_16"/>
    <property type="match status" value="1"/>
</dbReference>
<evidence type="ECO:0000313" key="2">
    <source>
        <dbReference type="EMBL" id="RKP27137.1"/>
    </source>
</evidence>
<dbReference type="AlphaFoldDB" id="A0A4P9Z3K4"/>